<evidence type="ECO:0000313" key="1">
    <source>
        <dbReference type="EMBL" id="TCS83554.1"/>
    </source>
</evidence>
<name>A0A4R3KJK1_9BACI</name>
<organism evidence="1 2">
    <name type="scientific">Tepidibacillus fermentans</name>
    <dbReference type="NCBI Taxonomy" id="1281767"/>
    <lineage>
        <taxon>Bacteria</taxon>
        <taxon>Bacillati</taxon>
        <taxon>Bacillota</taxon>
        <taxon>Bacilli</taxon>
        <taxon>Bacillales</taxon>
        <taxon>Bacillaceae</taxon>
        <taxon>Tepidibacillus</taxon>
    </lineage>
</organism>
<keyword evidence="2" id="KW-1185">Reference proteome</keyword>
<dbReference type="Proteomes" id="UP000295788">
    <property type="component" value="Unassembled WGS sequence"/>
</dbReference>
<dbReference type="InterPro" id="IPR035903">
    <property type="entry name" value="HesB-like_dom_sf"/>
</dbReference>
<dbReference type="AlphaFoldDB" id="A0A4R3KJK1"/>
<reference evidence="1 2" key="1">
    <citation type="submission" date="2019-03" db="EMBL/GenBank/DDBJ databases">
        <title>Genomic Encyclopedia of Type Strains, Phase IV (KMG-IV): sequencing the most valuable type-strain genomes for metagenomic binning, comparative biology and taxonomic classification.</title>
        <authorList>
            <person name="Goeker M."/>
        </authorList>
    </citation>
    <scope>NUCLEOTIDE SEQUENCE [LARGE SCALE GENOMIC DNA]</scope>
    <source>
        <strain evidence="1 2">DSM 23802</strain>
    </source>
</reference>
<comment type="caution">
    <text evidence="1">The sequence shown here is derived from an EMBL/GenBank/DDBJ whole genome shotgun (WGS) entry which is preliminary data.</text>
</comment>
<accession>A0A4R3KJK1</accession>
<dbReference type="SUPFAM" id="SSF89360">
    <property type="entry name" value="HesB-like domain"/>
    <property type="match status" value="1"/>
</dbReference>
<dbReference type="EMBL" id="SMAB01000004">
    <property type="protein sequence ID" value="TCS83554.1"/>
    <property type="molecule type" value="Genomic_DNA"/>
</dbReference>
<sequence>MVTVTPNAKDKLAQILKEKESSAAIRVYIAGFG</sequence>
<gene>
    <name evidence="1" type="ORF">EDD72_104109</name>
</gene>
<proteinExistence type="predicted"/>
<evidence type="ECO:0000313" key="2">
    <source>
        <dbReference type="Proteomes" id="UP000295788"/>
    </source>
</evidence>
<protein>
    <submittedName>
        <fullName evidence="1">Uncharacterized protein</fullName>
    </submittedName>
</protein>